<dbReference type="Pfam" id="PF16935">
    <property type="entry name" value="Hol_Tox"/>
    <property type="match status" value="1"/>
</dbReference>
<dbReference type="EMBL" id="JAIFZM010000012">
    <property type="protein sequence ID" value="MCG3420318.1"/>
    <property type="molecule type" value="Genomic_DNA"/>
</dbReference>
<keyword evidence="1" id="KW-1133">Transmembrane helix</keyword>
<evidence type="ECO:0000256" key="1">
    <source>
        <dbReference type="SAM" id="Phobius"/>
    </source>
</evidence>
<comment type="caution">
    <text evidence="2">The sequence shown here is derived from an EMBL/GenBank/DDBJ whole genome shotgun (WGS) entry which is preliminary data.</text>
</comment>
<gene>
    <name evidence="2" type="ORF">K3T81_14330</name>
</gene>
<proteinExistence type="predicted"/>
<protein>
    <submittedName>
        <fullName evidence="2">Holin-like toxin</fullName>
    </submittedName>
</protein>
<feature type="transmembrane region" description="Helical" evidence="1">
    <location>
        <begin position="6"/>
        <end position="25"/>
    </location>
</feature>
<organism evidence="2 3">
    <name type="scientific">Oceanobacillus jordanicus</name>
    <dbReference type="NCBI Taxonomy" id="2867266"/>
    <lineage>
        <taxon>Bacteria</taxon>
        <taxon>Bacillati</taxon>
        <taxon>Bacillota</taxon>
        <taxon>Bacilli</taxon>
        <taxon>Bacillales</taxon>
        <taxon>Bacillaceae</taxon>
        <taxon>Oceanobacillus</taxon>
    </lineage>
</organism>
<name>A0AAW5B9Y3_9BACI</name>
<evidence type="ECO:0000313" key="2">
    <source>
        <dbReference type="EMBL" id="MCG3420318.1"/>
    </source>
</evidence>
<dbReference type="AlphaFoldDB" id="A0AAW5B9Y3"/>
<keyword evidence="1" id="KW-0812">Transmembrane</keyword>
<dbReference type="InterPro" id="IPR031616">
    <property type="entry name" value="BsrE-like"/>
</dbReference>
<accession>A0AAW5B9Y3</accession>
<dbReference type="Proteomes" id="UP001199631">
    <property type="component" value="Unassembled WGS sequence"/>
</dbReference>
<sequence length="31" mass="3665">MDIYQVFMVMLSFGTFIIALLTLIIRMINKK</sequence>
<keyword evidence="3" id="KW-1185">Reference proteome</keyword>
<evidence type="ECO:0000313" key="3">
    <source>
        <dbReference type="Proteomes" id="UP001199631"/>
    </source>
</evidence>
<reference evidence="2 3" key="1">
    <citation type="journal article" date="2022" name="Evol. Bioinform. Online">
        <title>Draft Genome Sequence of Oceanobacillus jordanicus Strain GSFE11, a Halotolerant Plant Growth-Promoting Bacterial Endophyte Isolated From the Jordan Valley.</title>
        <authorList>
            <person name="Alhindi T."/>
            <person name="Albdaiwi R."/>
        </authorList>
    </citation>
    <scope>NUCLEOTIDE SEQUENCE [LARGE SCALE GENOMIC DNA]</scope>
    <source>
        <strain evidence="2 3">GSFE11</strain>
    </source>
</reference>
<keyword evidence="1" id="KW-0472">Membrane</keyword>
<dbReference type="RefSeq" id="WP_081779381.1">
    <property type="nucleotide sequence ID" value="NZ_JAIFZM010000012.1"/>
</dbReference>